<feature type="region of interest" description="Disordered" evidence="1">
    <location>
        <begin position="49"/>
        <end position="79"/>
    </location>
</feature>
<dbReference type="AlphaFoldDB" id="A0A932HWE4"/>
<protein>
    <submittedName>
        <fullName evidence="3">Uncharacterized protein</fullName>
    </submittedName>
</protein>
<gene>
    <name evidence="3" type="ORF">HYZ11_04165</name>
</gene>
<dbReference type="Proteomes" id="UP000782312">
    <property type="component" value="Unassembled WGS sequence"/>
</dbReference>
<feature type="chain" id="PRO_5038071707" evidence="2">
    <location>
        <begin position="21"/>
        <end position="79"/>
    </location>
</feature>
<evidence type="ECO:0000313" key="4">
    <source>
        <dbReference type="Proteomes" id="UP000782312"/>
    </source>
</evidence>
<feature type="signal peptide" evidence="2">
    <location>
        <begin position="1"/>
        <end position="20"/>
    </location>
</feature>
<sequence length="79" mass="8634">MRRLLSATVLSLFLAAPAFAGEYQIFPEYSCDDAPDLLSTAQDLLAETKKPEASAKAEAAPKKKKMPSEENQALARIHK</sequence>
<evidence type="ECO:0000256" key="1">
    <source>
        <dbReference type="SAM" id="MobiDB-lite"/>
    </source>
</evidence>
<feature type="compositionally biased region" description="Basic and acidic residues" evidence="1">
    <location>
        <begin position="49"/>
        <end position="61"/>
    </location>
</feature>
<comment type="caution">
    <text evidence="3">The sequence shown here is derived from an EMBL/GenBank/DDBJ whole genome shotgun (WGS) entry which is preliminary data.</text>
</comment>
<organism evidence="3 4">
    <name type="scientific">Tectimicrobiota bacterium</name>
    <dbReference type="NCBI Taxonomy" id="2528274"/>
    <lineage>
        <taxon>Bacteria</taxon>
        <taxon>Pseudomonadati</taxon>
        <taxon>Nitrospinota/Tectimicrobiota group</taxon>
        <taxon>Candidatus Tectimicrobiota</taxon>
    </lineage>
</organism>
<accession>A0A932HWE4</accession>
<proteinExistence type="predicted"/>
<evidence type="ECO:0000256" key="2">
    <source>
        <dbReference type="SAM" id="SignalP"/>
    </source>
</evidence>
<evidence type="ECO:0000313" key="3">
    <source>
        <dbReference type="EMBL" id="MBI3126781.1"/>
    </source>
</evidence>
<reference evidence="3" key="1">
    <citation type="submission" date="2020-07" db="EMBL/GenBank/DDBJ databases">
        <title>Huge and variable diversity of episymbiotic CPR bacteria and DPANN archaea in groundwater ecosystems.</title>
        <authorList>
            <person name="He C.Y."/>
            <person name="Keren R."/>
            <person name="Whittaker M."/>
            <person name="Farag I.F."/>
            <person name="Doudna J."/>
            <person name="Cate J.H.D."/>
            <person name="Banfield J.F."/>
        </authorList>
    </citation>
    <scope>NUCLEOTIDE SEQUENCE</scope>
    <source>
        <strain evidence="3">NC_groundwater_763_Ag_S-0.2um_68_21</strain>
    </source>
</reference>
<dbReference type="EMBL" id="JACPUR010000013">
    <property type="protein sequence ID" value="MBI3126781.1"/>
    <property type="molecule type" value="Genomic_DNA"/>
</dbReference>
<keyword evidence="2" id="KW-0732">Signal</keyword>
<name>A0A932HWE4_UNCTE</name>